<gene>
    <name evidence="1" type="ORF">K8V90_08340</name>
</gene>
<dbReference type="Proteomes" id="UP000776700">
    <property type="component" value="Unassembled WGS sequence"/>
</dbReference>
<protein>
    <recommendedName>
        <fullName evidence="3">Lipoprotein</fullName>
    </recommendedName>
</protein>
<reference evidence="1" key="2">
    <citation type="submission" date="2021-09" db="EMBL/GenBank/DDBJ databases">
        <authorList>
            <person name="Gilroy R."/>
        </authorList>
    </citation>
    <scope>NUCLEOTIDE SEQUENCE</scope>
    <source>
        <strain evidence="1">1277</strain>
    </source>
</reference>
<sequence length="284" mass="33164">MKNITIISLLIATFLLSGCTKTNIYNTTDAYNYLTEDANKINNLNIDILKNEFKNLQYKDITLSKIPQLNVENIENYSAYSFSDKEGAITIFFEKENIIAVENENKTDNSNVYIQYITNKNIEEIVSTYKDSNSLRVRDTSIYFKKQEEFINLVDNEINSYSLSEYKKLVKSLTDNPKLSLNDIENILNKESVYSEEREINNVDTKLYTFDYNDSTISIFIDYNNVVQCIIVDNLTIEQDTTRLTYSFEFNPYVTEITFRTSIYHINTPREVQSFNNDTLNILK</sequence>
<evidence type="ECO:0008006" key="3">
    <source>
        <dbReference type="Google" id="ProtNLM"/>
    </source>
</evidence>
<evidence type="ECO:0000313" key="1">
    <source>
        <dbReference type="EMBL" id="HJG97092.1"/>
    </source>
</evidence>
<dbReference type="AlphaFoldDB" id="A0A921T030"/>
<dbReference type="EMBL" id="DYUB01000259">
    <property type="protein sequence ID" value="HJG97092.1"/>
    <property type="molecule type" value="Genomic_DNA"/>
</dbReference>
<reference evidence="1" key="1">
    <citation type="journal article" date="2021" name="PeerJ">
        <title>Extensive microbial diversity within the chicken gut microbiome revealed by metagenomics and culture.</title>
        <authorList>
            <person name="Gilroy R."/>
            <person name="Ravi A."/>
            <person name="Getino M."/>
            <person name="Pursley I."/>
            <person name="Horton D.L."/>
            <person name="Alikhan N.F."/>
            <person name="Baker D."/>
            <person name="Gharbi K."/>
            <person name="Hall N."/>
            <person name="Watson M."/>
            <person name="Adriaenssens E.M."/>
            <person name="Foster-Nyarko E."/>
            <person name="Jarju S."/>
            <person name="Secka A."/>
            <person name="Antonio M."/>
            <person name="Oren A."/>
            <person name="Chaudhuri R.R."/>
            <person name="La Ragione R."/>
            <person name="Hildebrand F."/>
            <person name="Pallen M.J."/>
        </authorList>
    </citation>
    <scope>NUCLEOTIDE SEQUENCE</scope>
    <source>
        <strain evidence="1">1277</strain>
    </source>
</reference>
<evidence type="ECO:0000313" key="2">
    <source>
        <dbReference type="Proteomes" id="UP000776700"/>
    </source>
</evidence>
<name>A0A921T030_9FIRM</name>
<proteinExistence type="predicted"/>
<accession>A0A921T030</accession>
<comment type="caution">
    <text evidence="1">The sequence shown here is derived from an EMBL/GenBank/DDBJ whole genome shotgun (WGS) entry which is preliminary data.</text>
</comment>
<organism evidence="1 2">
    <name type="scientific">Romboutsia timonensis</name>
    <dbReference type="NCBI Taxonomy" id="1776391"/>
    <lineage>
        <taxon>Bacteria</taxon>
        <taxon>Bacillati</taxon>
        <taxon>Bacillota</taxon>
        <taxon>Clostridia</taxon>
        <taxon>Peptostreptococcales</taxon>
        <taxon>Peptostreptococcaceae</taxon>
        <taxon>Romboutsia</taxon>
    </lineage>
</organism>
<dbReference type="PROSITE" id="PS51257">
    <property type="entry name" value="PROKAR_LIPOPROTEIN"/>
    <property type="match status" value="1"/>
</dbReference>